<protein>
    <submittedName>
        <fullName evidence="1">Uncharacterized protein</fullName>
    </submittedName>
</protein>
<evidence type="ECO:0000313" key="1">
    <source>
        <dbReference type="EMBL" id="NMF05755.1"/>
    </source>
</evidence>
<name>A0A7X9SPP1_CLOBE</name>
<comment type="caution">
    <text evidence="1">The sequence shown here is derived from an EMBL/GenBank/DDBJ whole genome shotgun (WGS) entry which is preliminary data.</text>
</comment>
<sequence>MEIEKEGSVQTLGEKTLKFDCINGIGYNYFGVKIVFKVYWECFKK</sequence>
<accession>A0A7X9SPP1</accession>
<evidence type="ECO:0000313" key="2">
    <source>
        <dbReference type="Proteomes" id="UP000587880"/>
    </source>
</evidence>
<proteinExistence type="predicted"/>
<dbReference type="RefSeq" id="WP_168982215.1">
    <property type="nucleotide sequence ID" value="NZ_JABAGD010000023.1"/>
</dbReference>
<dbReference type="AlphaFoldDB" id="A0A7X9SPP1"/>
<organism evidence="1 2">
    <name type="scientific">Clostridium beijerinckii</name>
    <name type="common">Clostridium MP</name>
    <dbReference type="NCBI Taxonomy" id="1520"/>
    <lineage>
        <taxon>Bacteria</taxon>
        <taxon>Bacillati</taxon>
        <taxon>Bacillota</taxon>
        <taxon>Clostridia</taxon>
        <taxon>Eubacteriales</taxon>
        <taxon>Clostridiaceae</taxon>
        <taxon>Clostridium</taxon>
    </lineage>
</organism>
<reference evidence="1 2" key="1">
    <citation type="submission" date="2020-04" db="EMBL/GenBank/DDBJ databases">
        <authorList>
            <person name="Hitch T.C.A."/>
            <person name="Wylensek D."/>
            <person name="Clavel T."/>
        </authorList>
    </citation>
    <scope>NUCLEOTIDE SEQUENCE [LARGE SCALE GENOMIC DNA]</scope>
    <source>
        <strain evidence="1 2">WB01_NA02</strain>
    </source>
</reference>
<gene>
    <name evidence="1" type="ORF">HF849_13575</name>
</gene>
<dbReference type="Proteomes" id="UP000587880">
    <property type="component" value="Unassembled WGS sequence"/>
</dbReference>
<dbReference type="EMBL" id="JABAGD010000023">
    <property type="protein sequence ID" value="NMF05755.1"/>
    <property type="molecule type" value="Genomic_DNA"/>
</dbReference>